<dbReference type="InterPro" id="IPR027413">
    <property type="entry name" value="GROEL-like_equatorial_sf"/>
</dbReference>
<evidence type="ECO:0000256" key="8">
    <source>
        <dbReference type="RuleBase" id="RU000419"/>
    </source>
</evidence>
<dbReference type="GO" id="GO:0005524">
    <property type="term" value="F:ATP binding"/>
    <property type="evidence" value="ECO:0007669"/>
    <property type="project" value="UniProtKB-UniRule"/>
</dbReference>
<gene>
    <name evidence="6" type="primary">groEL</name>
    <name evidence="6" type="synonym">groL</name>
    <name evidence="9" type="ORF">PLANPX_2487</name>
</gene>
<organism evidence="9 10">
    <name type="scientific">Lacipirellula parvula</name>
    <dbReference type="NCBI Taxonomy" id="2650471"/>
    <lineage>
        <taxon>Bacteria</taxon>
        <taxon>Pseudomonadati</taxon>
        <taxon>Planctomycetota</taxon>
        <taxon>Planctomycetia</taxon>
        <taxon>Pirellulales</taxon>
        <taxon>Lacipirellulaceae</taxon>
        <taxon>Lacipirellula</taxon>
    </lineage>
</organism>
<evidence type="ECO:0000256" key="6">
    <source>
        <dbReference type="HAMAP-Rule" id="MF_00600"/>
    </source>
</evidence>
<comment type="subunit">
    <text evidence="6 8">Forms a cylinder of 14 subunits composed of two heptameric rings stacked back-to-back. Interacts with the co-chaperonin GroES.</text>
</comment>
<keyword evidence="3 6" id="KW-0067">ATP-binding</keyword>
<evidence type="ECO:0000256" key="1">
    <source>
        <dbReference type="ARBA" id="ARBA00006607"/>
    </source>
</evidence>
<dbReference type="CDD" id="cd03344">
    <property type="entry name" value="GroEL"/>
    <property type="match status" value="1"/>
</dbReference>
<dbReference type="PRINTS" id="PR00298">
    <property type="entry name" value="CHAPERONIN60"/>
</dbReference>
<feature type="binding site" evidence="6">
    <location>
        <position position="495"/>
    </location>
    <ligand>
        <name>ATP</name>
        <dbReference type="ChEBI" id="CHEBI:30616"/>
    </ligand>
</feature>
<feature type="binding site" evidence="6">
    <location>
        <begin position="86"/>
        <end position="90"/>
    </location>
    <ligand>
        <name>ATP</name>
        <dbReference type="ChEBI" id="CHEBI:30616"/>
    </ligand>
</feature>
<dbReference type="NCBIfam" id="TIGR02348">
    <property type="entry name" value="GroEL"/>
    <property type="match status" value="1"/>
</dbReference>
<dbReference type="FunFam" id="3.50.7.10:FF:000001">
    <property type="entry name" value="60 kDa chaperonin"/>
    <property type="match status" value="1"/>
</dbReference>
<dbReference type="Gene3D" id="3.50.7.10">
    <property type="entry name" value="GroEL"/>
    <property type="match status" value="1"/>
</dbReference>
<keyword evidence="6" id="KW-0963">Cytoplasm</keyword>
<dbReference type="InterPro" id="IPR002423">
    <property type="entry name" value="Cpn60/GroEL/TCP-1"/>
</dbReference>
<keyword evidence="4 6" id="KW-0143">Chaperone</keyword>
<dbReference type="Proteomes" id="UP000326837">
    <property type="component" value="Chromosome"/>
</dbReference>
<dbReference type="InterPro" id="IPR027409">
    <property type="entry name" value="GroEL-like_apical_dom_sf"/>
</dbReference>
<dbReference type="NCBIfam" id="NF009488">
    <property type="entry name" value="PRK12850.1"/>
    <property type="match status" value="1"/>
</dbReference>
<comment type="function">
    <text evidence="6 8">Together with its co-chaperonin GroES, plays an essential role in assisting protein folding. The GroEL-GroES system forms a nano-cage that allows encapsulation of the non-native substrate proteins and provides a physical environment optimized to promote and accelerate protein folding.</text>
</comment>
<dbReference type="HAMAP" id="MF_00600">
    <property type="entry name" value="CH60"/>
    <property type="match status" value="1"/>
</dbReference>
<dbReference type="KEGG" id="lpav:PLANPX_2487"/>
<feature type="binding site" evidence="6">
    <location>
        <position position="414"/>
    </location>
    <ligand>
        <name>ATP</name>
        <dbReference type="ChEBI" id="CHEBI:30616"/>
    </ligand>
</feature>
<evidence type="ECO:0000256" key="7">
    <source>
        <dbReference type="RuleBase" id="RU000418"/>
    </source>
</evidence>
<dbReference type="NCBIfam" id="NF009487">
    <property type="entry name" value="PRK12849.1"/>
    <property type="match status" value="1"/>
</dbReference>
<dbReference type="Pfam" id="PF00118">
    <property type="entry name" value="Cpn60_TCP1"/>
    <property type="match status" value="1"/>
</dbReference>
<dbReference type="NCBIfam" id="NF009489">
    <property type="entry name" value="PRK12851.1"/>
    <property type="match status" value="1"/>
</dbReference>
<dbReference type="Gene3D" id="3.30.260.10">
    <property type="entry name" value="TCP-1-like chaperonin intermediate domain"/>
    <property type="match status" value="1"/>
</dbReference>
<keyword evidence="9" id="KW-0346">Stress response</keyword>
<dbReference type="InterPro" id="IPR018370">
    <property type="entry name" value="Chaperonin_Cpn60_CS"/>
</dbReference>
<feature type="binding site" evidence="6">
    <location>
        <position position="50"/>
    </location>
    <ligand>
        <name>ATP</name>
        <dbReference type="ChEBI" id="CHEBI:30616"/>
    </ligand>
</feature>
<keyword evidence="5 6" id="KW-0413">Isomerase</keyword>
<dbReference type="SUPFAM" id="SSF52029">
    <property type="entry name" value="GroEL apical domain-like"/>
    <property type="match status" value="1"/>
</dbReference>
<evidence type="ECO:0000256" key="3">
    <source>
        <dbReference type="ARBA" id="ARBA00022840"/>
    </source>
</evidence>
<dbReference type="GO" id="GO:0005737">
    <property type="term" value="C:cytoplasm"/>
    <property type="evidence" value="ECO:0007669"/>
    <property type="project" value="UniProtKB-SubCell"/>
</dbReference>
<comment type="subcellular location">
    <subcellularLocation>
        <location evidence="6">Cytoplasm</location>
    </subcellularLocation>
</comment>
<dbReference type="NCBIfam" id="NF000592">
    <property type="entry name" value="PRK00013.1"/>
    <property type="match status" value="1"/>
</dbReference>
<dbReference type="SUPFAM" id="SSF54849">
    <property type="entry name" value="GroEL-intermediate domain like"/>
    <property type="match status" value="1"/>
</dbReference>
<dbReference type="EMBL" id="AP021861">
    <property type="protein sequence ID" value="BBO32875.1"/>
    <property type="molecule type" value="Genomic_DNA"/>
</dbReference>
<dbReference type="SUPFAM" id="SSF48592">
    <property type="entry name" value="GroEL equatorial domain-like"/>
    <property type="match status" value="1"/>
</dbReference>
<evidence type="ECO:0000256" key="5">
    <source>
        <dbReference type="ARBA" id="ARBA00023235"/>
    </source>
</evidence>
<feature type="binding site" evidence="6">
    <location>
        <begin position="29"/>
        <end position="32"/>
    </location>
    <ligand>
        <name>ATP</name>
        <dbReference type="ChEBI" id="CHEBI:30616"/>
    </ligand>
</feature>
<sequence length="539" mass="56758">MPKQLMFDDAARAKLLRGVDKLADAVAVTMGPTGRNVIINKSFGGPTVTKDGVTVSKEIELEDPFENMGAKLVHEVADKTSSLAGDGTTTATVLARAILREGARNIVAGSNPMAVQRGIRKGVEAAVAKLDEMSKKVSSKEQIAQVGAISANNDRVIGDLLADAMEKVGKDGVITVEEGKSTETTLEFVEGMQFDKGYLSPYFINQTADMACVLNDAYILIHEKKISNLRELVPILEQASQKAKPILIIAEDVEGEALAALVVNKLRGILNICAVKAPGFGDRRKAMLGDIAALTGGTLISEDLGIKLESVTLEQLGRAKKITVTKDNSTIVQGGGSNADVKKRIDQLRKGIEGTTSDYDREKLQERLAKLTGGVAIVSVGANSEAEMKQKKARVEDALHATRAAVEEGILPGGGVALIRCKEAVEAARSGAKGDEKIGVNIVAGVLSAPLKQIADNCGLDGSVVADEVSRKSNSIGYDANNGEYVDMFKAGVIDPTKVVKTALSNAASIAGLILTTEALVTNLDGKDQDKRAVSGSVR</sequence>
<dbReference type="GO" id="GO:0051082">
    <property type="term" value="F:unfolded protein binding"/>
    <property type="evidence" value="ECO:0007669"/>
    <property type="project" value="UniProtKB-UniRule"/>
</dbReference>
<comment type="caution">
    <text evidence="6">Lacks conserved residue(s) required for the propagation of feature annotation.</text>
</comment>
<evidence type="ECO:0000256" key="4">
    <source>
        <dbReference type="ARBA" id="ARBA00023186"/>
    </source>
</evidence>
<dbReference type="GO" id="GO:0042026">
    <property type="term" value="P:protein refolding"/>
    <property type="evidence" value="ECO:0007669"/>
    <property type="project" value="UniProtKB-UniRule"/>
</dbReference>
<dbReference type="GO" id="GO:0016853">
    <property type="term" value="F:isomerase activity"/>
    <property type="evidence" value="ECO:0007669"/>
    <property type="project" value="UniProtKB-KW"/>
</dbReference>
<reference evidence="10" key="1">
    <citation type="submission" date="2019-10" db="EMBL/GenBank/DDBJ databases">
        <title>Lacipirellula parvula gen. nov., sp. nov., representing a lineage of planctomycetes widespread in freshwater anoxic habitats, and description of the family Lacipirellulaceae.</title>
        <authorList>
            <person name="Dedysh S.N."/>
            <person name="Kulichevskaya I.S."/>
            <person name="Beletsky A.V."/>
            <person name="Rakitin A.L."/>
            <person name="Mardanov A.V."/>
            <person name="Ivanova A.A."/>
            <person name="Saltykova V.X."/>
            <person name="Rijpstra W.I.C."/>
            <person name="Sinninghe Damste J.S."/>
            <person name="Ravin N.V."/>
        </authorList>
    </citation>
    <scope>NUCLEOTIDE SEQUENCE [LARGE SCALE GENOMIC DNA]</scope>
    <source>
        <strain evidence="10">PX69</strain>
    </source>
</reference>
<protein>
    <recommendedName>
        <fullName evidence="6">Chaperonin GroEL</fullName>
        <ecNumber evidence="6">5.6.1.7</ecNumber>
    </recommendedName>
    <alternativeName>
        <fullName evidence="6">60 kDa chaperonin</fullName>
    </alternativeName>
    <alternativeName>
        <fullName evidence="6">Chaperonin-60</fullName>
        <shortName evidence="6">Cpn60</shortName>
    </alternativeName>
</protein>
<dbReference type="InterPro" id="IPR001844">
    <property type="entry name" value="Cpn60/GroEL"/>
</dbReference>
<evidence type="ECO:0000313" key="10">
    <source>
        <dbReference type="Proteomes" id="UP000326837"/>
    </source>
</evidence>
<evidence type="ECO:0000313" key="9">
    <source>
        <dbReference type="EMBL" id="BBO32875.1"/>
    </source>
</evidence>
<dbReference type="EC" id="5.6.1.7" evidence="6"/>
<proteinExistence type="inferred from homology"/>
<comment type="similarity">
    <text evidence="1 6 7">Belongs to the chaperonin (HSP60) family.</text>
</comment>
<dbReference type="InterPro" id="IPR027410">
    <property type="entry name" value="TCP-1-like_intermed_sf"/>
</dbReference>
<keyword evidence="2 6" id="KW-0547">Nucleotide-binding</keyword>
<dbReference type="AlphaFoldDB" id="A0A5K7X947"/>
<dbReference type="PROSITE" id="PS00296">
    <property type="entry name" value="CHAPERONINS_CPN60"/>
    <property type="match status" value="1"/>
</dbReference>
<dbReference type="Gene3D" id="1.10.560.10">
    <property type="entry name" value="GroEL-like equatorial domain"/>
    <property type="match status" value="1"/>
</dbReference>
<evidence type="ECO:0000256" key="2">
    <source>
        <dbReference type="ARBA" id="ARBA00022741"/>
    </source>
</evidence>
<accession>A0A5K7X947</accession>
<keyword evidence="10" id="KW-1185">Reference proteome</keyword>
<name>A0A5K7X947_9BACT</name>
<dbReference type="PANTHER" id="PTHR45633">
    <property type="entry name" value="60 KDA HEAT SHOCK PROTEIN, MITOCHONDRIAL"/>
    <property type="match status" value="1"/>
</dbReference>
<dbReference type="GO" id="GO:0140662">
    <property type="term" value="F:ATP-dependent protein folding chaperone"/>
    <property type="evidence" value="ECO:0007669"/>
    <property type="project" value="InterPro"/>
</dbReference>